<feature type="chain" id="PRO_5047374886" evidence="5">
    <location>
        <begin position="22"/>
        <end position="338"/>
    </location>
</feature>
<evidence type="ECO:0000256" key="4">
    <source>
        <dbReference type="ARBA" id="ARBA00022729"/>
    </source>
</evidence>
<evidence type="ECO:0000259" key="6">
    <source>
        <dbReference type="PROSITE" id="PS50983"/>
    </source>
</evidence>
<dbReference type="InterPro" id="IPR002491">
    <property type="entry name" value="ABC_transptr_periplasmic_BD"/>
</dbReference>
<comment type="caution">
    <text evidence="7">The sequence shown here is derived from an EMBL/GenBank/DDBJ whole genome shotgun (WGS) entry which is preliminary data.</text>
</comment>
<dbReference type="RefSeq" id="WP_307406215.1">
    <property type="nucleotide sequence ID" value="NZ_JAUSUR010000001.1"/>
</dbReference>
<feature type="domain" description="Fe/B12 periplasmic-binding" evidence="6">
    <location>
        <begin position="56"/>
        <end position="334"/>
    </location>
</feature>
<name>A0ABU0E0Y6_9FIRM</name>
<dbReference type="PROSITE" id="PS51257">
    <property type="entry name" value="PROKAR_LIPOPROTEIN"/>
    <property type="match status" value="1"/>
</dbReference>
<dbReference type="InterPro" id="IPR051313">
    <property type="entry name" value="Bact_iron-sidero_bind"/>
</dbReference>
<evidence type="ECO:0000256" key="2">
    <source>
        <dbReference type="ARBA" id="ARBA00008814"/>
    </source>
</evidence>
<dbReference type="EMBL" id="JAUSUR010000001">
    <property type="protein sequence ID" value="MDQ0360366.1"/>
    <property type="molecule type" value="Genomic_DNA"/>
</dbReference>
<comment type="subcellular location">
    <subcellularLocation>
        <location evidence="1">Cell envelope</location>
    </subcellularLocation>
</comment>
<keyword evidence="3" id="KW-0813">Transport</keyword>
<comment type="similarity">
    <text evidence="2">Belongs to the bacterial solute-binding protein 8 family.</text>
</comment>
<gene>
    <name evidence="7" type="ORF">J2S15_001097</name>
</gene>
<evidence type="ECO:0000313" key="8">
    <source>
        <dbReference type="Proteomes" id="UP001230220"/>
    </source>
</evidence>
<dbReference type="PANTHER" id="PTHR30532">
    <property type="entry name" value="IRON III DICITRATE-BINDING PERIPLASMIC PROTEIN"/>
    <property type="match status" value="1"/>
</dbReference>
<sequence>MKKLLSVFFALAIIVSGCSNGSSSDDDKDTSNSDGEFPITIEHAFGETTIEEKPENIVAIAWGNQDDVLALGVTPVGVSKANYGIGEDEKLLPWTQEAFEELGVEDPVVFDDVDGLDYEAISDANPDIILATYSGITQEEYDLLSEIAPVIPYEEAAYQTTWREQLLTNSKAIGMEEEGKELVKELEETIATEVAKYPEIEGKTAAFMYFDVADLGQVYVYGENDPRAAYLQDLGFTQADSISEILDGTTEFGTYFSAEKAEDLSDVDVIILYGDDTTLEALQNDPLIGTIPAIQNGAVVILENNSTLAASTTPSSLSIPYSIEEYAKLMGEAAAKVK</sequence>
<dbReference type="Proteomes" id="UP001230220">
    <property type="component" value="Unassembled WGS sequence"/>
</dbReference>
<dbReference type="Pfam" id="PF01497">
    <property type="entry name" value="Peripla_BP_2"/>
    <property type="match status" value="1"/>
</dbReference>
<keyword evidence="8" id="KW-1185">Reference proteome</keyword>
<protein>
    <submittedName>
        <fullName evidence="7">Iron complex transport system substrate-binding protein</fullName>
    </submittedName>
</protein>
<dbReference type="Gene3D" id="3.40.50.1980">
    <property type="entry name" value="Nitrogenase molybdenum iron protein domain"/>
    <property type="match status" value="2"/>
</dbReference>
<dbReference type="PROSITE" id="PS50983">
    <property type="entry name" value="FE_B12_PBP"/>
    <property type="match status" value="1"/>
</dbReference>
<accession>A0ABU0E0Y6</accession>
<evidence type="ECO:0000256" key="5">
    <source>
        <dbReference type="SAM" id="SignalP"/>
    </source>
</evidence>
<evidence type="ECO:0000313" key="7">
    <source>
        <dbReference type="EMBL" id="MDQ0360366.1"/>
    </source>
</evidence>
<dbReference type="CDD" id="cd01146">
    <property type="entry name" value="FhuD"/>
    <property type="match status" value="1"/>
</dbReference>
<reference evidence="7 8" key="1">
    <citation type="submission" date="2023-07" db="EMBL/GenBank/DDBJ databases">
        <title>Genomic Encyclopedia of Type Strains, Phase IV (KMG-IV): sequencing the most valuable type-strain genomes for metagenomic binning, comparative biology and taxonomic classification.</title>
        <authorList>
            <person name="Goeker M."/>
        </authorList>
    </citation>
    <scope>NUCLEOTIDE SEQUENCE [LARGE SCALE GENOMIC DNA]</scope>
    <source>
        <strain evidence="7 8">DSM 16784</strain>
    </source>
</reference>
<evidence type="ECO:0000256" key="3">
    <source>
        <dbReference type="ARBA" id="ARBA00022448"/>
    </source>
</evidence>
<evidence type="ECO:0000256" key="1">
    <source>
        <dbReference type="ARBA" id="ARBA00004196"/>
    </source>
</evidence>
<dbReference type="SUPFAM" id="SSF53807">
    <property type="entry name" value="Helical backbone' metal receptor"/>
    <property type="match status" value="1"/>
</dbReference>
<feature type="signal peptide" evidence="5">
    <location>
        <begin position="1"/>
        <end position="21"/>
    </location>
</feature>
<proteinExistence type="inferred from homology"/>
<dbReference type="PANTHER" id="PTHR30532:SF24">
    <property type="entry name" value="FERRIC ENTEROBACTIN-BINDING PERIPLASMIC PROTEIN FEPB"/>
    <property type="match status" value="1"/>
</dbReference>
<keyword evidence="4 5" id="KW-0732">Signal</keyword>
<organism evidence="7 8">
    <name type="scientific">Breznakia pachnodae</name>
    <dbReference type="NCBI Taxonomy" id="265178"/>
    <lineage>
        <taxon>Bacteria</taxon>
        <taxon>Bacillati</taxon>
        <taxon>Bacillota</taxon>
        <taxon>Erysipelotrichia</taxon>
        <taxon>Erysipelotrichales</taxon>
        <taxon>Erysipelotrichaceae</taxon>
        <taxon>Breznakia</taxon>
    </lineage>
</organism>